<feature type="domain" description="Magnesium transporter MgtE intracellular" evidence="2">
    <location>
        <begin position="125"/>
        <end position="178"/>
    </location>
</feature>
<proteinExistence type="predicted"/>
<evidence type="ECO:0000313" key="4">
    <source>
        <dbReference type="Proteomes" id="UP001596022"/>
    </source>
</evidence>
<dbReference type="Gene3D" id="1.25.60.10">
    <property type="entry name" value="MgtE N-terminal domain-like"/>
    <property type="match status" value="1"/>
</dbReference>
<accession>A0ABV9GKZ3</accession>
<reference evidence="4" key="1">
    <citation type="journal article" date="2019" name="Int. J. Syst. Evol. Microbiol.">
        <title>The Global Catalogue of Microorganisms (GCM) 10K type strain sequencing project: providing services to taxonomists for standard genome sequencing and annotation.</title>
        <authorList>
            <consortium name="The Broad Institute Genomics Platform"/>
            <consortium name="The Broad Institute Genome Sequencing Center for Infectious Disease"/>
            <person name="Wu L."/>
            <person name="Ma J."/>
        </authorList>
    </citation>
    <scope>NUCLEOTIDE SEQUENCE [LARGE SCALE GENOMIC DNA]</scope>
    <source>
        <strain evidence="4">CGMCC 1.16306</strain>
    </source>
</reference>
<keyword evidence="4" id="KW-1185">Reference proteome</keyword>
<feature type="compositionally biased region" description="Low complexity" evidence="1">
    <location>
        <begin position="108"/>
        <end position="120"/>
    </location>
</feature>
<dbReference type="InterPro" id="IPR006668">
    <property type="entry name" value="Mg_transptr_MgtE_intracell_dom"/>
</dbReference>
<evidence type="ECO:0000259" key="2">
    <source>
        <dbReference type="Pfam" id="PF03448"/>
    </source>
</evidence>
<protein>
    <submittedName>
        <fullName evidence="3">MotE family protein</fullName>
    </submittedName>
</protein>
<dbReference type="SUPFAM" id="SSF158791">
    <property type="entry name" value="MgtE N-terminal domain-like"/>
    <property type="match status" value="1"/>
</dbReference>
<dbReference type="EMBL" id="JBHSFW010000001">
    <property type="protein sequence ID" value="MFC4617345.1"/>
    <property type="molecule type" value="Genomic_DNA"/>
</dbReference>
<dbReference type="InterPro" id="IPR038076">
    <property type="entry name" value="MgtE_N_sf"/>
</dbReference>
<dbReference type="Pfam" id="PF03448">
    <property type="entry name" value="MgtE_N"/>
    <property type="match status" value="1"/>
</dbReference>
<feature type="region of interest" description="Disordered" evidence="1">
    <location>
        <begin position="92"/>
        <end position="124"/>
    </location>
</feature>
<gene>
    <name evidence="3" type="ORF">ACFO4N_01220</name>
</gene>
<sequence length="184" mass="20102">MKLFKGILVVLIPLLFLVTLVVLLLKISGFDIKEEGGKLTSLLSFHSQKVDNGSAGANQSDLSRQIETLKKQVNDKDHQIQDLKKEISDLENNNLKEGQGTNASNTGQSNSESNSDPSQSKTISQVYGNMDPAKAAAIFLKMKDQEAANYLNMLNNRTKAKIMEELPPDKAAKLTALLSPSSSR</sequence>
<dbReference type="RefSeq" id="WP_376844393.1">
    <property type="nucleotide sequence ID" value="NZ_JBHSFW010000001.1"/>
</dbReference>
<feature type="compositionally biased region" description="Polar residues" evidence="1">
    <location>
        <begin position="92"/>
        <end position="107"/>
    </location>
</feature>
<name>A0ABV9GKZ3_9BACL</name>
<evidence type="ECO:0000313" key="3">
    <source>
        <dbReference type="EMBL" id="MFC4617345.1"/>
    </source>
</evidence>
<dbReference type="Proteomes" id="UP001596022">
    <property type="component" value="Unassembled WGS sequence"/>
</dbReference>
<comment type="caution">
    <text evidence="3">The sequence shown here is derived from an EMBL/GenBank/DDBJ whole genome shotgun (WGS) entry which is preliminary data.</text>
</comment>
<organism evidence="3 4">
    <name type="scientific">Camelliibacillus cellulosilyticus</name>
    <dbReference type="NCBI Taxonomy" id="2174486"/>
    <lineage>
        <taxon>Bacteria</taxon>
        <taxon>Bacillati</taxon>
        <taxon>Bacillota</taxon>
        <taxon>Bacilli</taxon>
        <taxon>Bacillales</taxon>
        <taxon>Sporolactobacillaceae</taxon>
        <taxon>Camelliibacillus</taxon>
    </lineage>
</organism>
<evidence type="ECO:0000256" key="1">
    <source>
        <dbReference type="SAM" id="MobiDB-lite"/>
    </source>
</evidence>